<name>A0A3N4UCQ5_9RHOB</name>
<evidence type="ECO:0000313" key="1">
    <source>
        <dbReference type="EMBL" id="RPE63077.1"/>
    </source>
</evidence>
<dbReference type="Proteomes" id="UP000269689">
    <property type="component" value="Unassembled WGS sequence"/>
</dbReference>
<sequence length="152" mass="17142">MSFFETVIAAAIGFLIARILDAFAFRGRSSVSQVDYDIKEIRESIFEIRTLANTYWAIDGSDESAKKLEASINGRLSYVGTIIRHLFDSQSASLKAVETDLNRFHEAVTGGKYGQLNRTPDLNRIASIEMTCFSFLHKVEKCKRKLPKPLFV</sequence>
<organism evidence="1 2">
    <name type="scientific">Pacificibacter maritimus</name>
    <dbReference type="NCBI Taxonomy" id="762213"/>
    <lineage>
        <taxon>Bacteria</taxon>
        <taxon>Pseudomonadati</taxon>
        <taxon>Pseudomonadota</taxon>
        <taxon>Alphaproteobacteria</taxon>
        <taxon>Rhodobacterales</taxon>
        <taxon>Roseobacteraceae</taxon>
        <taxon>Pacificibacter</taxon>
    </lineage>
</organism>
<comment type="caution">
    <text evidence="1">The sequence shown here is derived from an EMBL/GenBank/DDBJ whole genome shotgun (WGS) entry which is preliminary data.</text>
</comment>
<keyword evidence="2" id="KW-1185">Reference proteome</keyword>
<proteinExistence type="predicted"/>
<gene>
    <name evidence="1" type="ORF">EDD53_2672</name>
</gene>
<dbReference type="AlphaFoldDB" id="A0A3N4UCQ5"/>
<protein>
    <submittedName>
        <fullName evidence="1">Uncharacterized protein</fullName>
    </submittedName>
</protein>
<reference evidence="1 2" key="1">
    <citation type="submission" date="2018-11" db="EMBL/GenBank/DDBJ databases">
        <title>Genomic Encyclopedia of Type Strains, Phase IV (KMG-IV): sequencing the most valuable type-strain genomes for metagenomic binning, comparative biology and taxonomic classification.</title>
        <authorList>
            <person name="Goeker M."/>
        </authorList>
    </citation>
    <scope>NUCLEOTIDE SEQUENCE [LARGE SCALE GENOMIC DNA]</scope>
    <source>
        <strain evidence="1 2">DSM 104731</strain>
    </source>
</reference>
<evidence type="ECO:0000313" key="2">
    <source>
        <dbReference type="Proteomes" id="UP000269689"/>
    </source>
</evidence>
<dbReference type="OrthoDB" id="9912390at2"/>
<dbReference type="RefSeq" id="WP_123793964.1">
    <property type="nucleotide sequence ID" value="NZ_RKQK01000005.1"/>
</dbReference>
<dbReference type="EMBL" id="RKQK01000005">
    <property type="protein sequence ID" value="RPE63077.1"/>
    <property type="molecule type" value="Genomic_DNA"/>
</dbReference>
<accession>A0A3N4UCQ5</accession>